<organism evidence="1 2">
    <name type="scientific">candidate division WWE3 bacterium RIFCSPHIGHO2_02_FULL_38_14</name>
    <dbReference type="NCBI Taxonomy" id="1802620"/>
    <lineage>
        <taxon>Bacteria</taxon>
        <taxon>Katanobacteria</taxon>
    </lineage>
</organism>
<dbReference type="EMBL" id="MEVD01000013">
    <property type="protein sequence ID" value="OGC53663.1"/>
    <property type="molecule type" value="Genomic_DNA"/>
</dbReference>
<evidence type="ECO:0000313" key="2">
    <source>
        <dbReference type="Proteomes" id="UP000178127"/>
    </source>
</evidence>
<dbReference type="SUPFAM" id="SSF53335">
    <property type="entry name" value="S-adenosyl-L-methionine-dependent methyltransferases"/>
    <property type="match status" value="1"/>
</dbReference>
<dbReference type="Proteomes" id="UP000178127">
    <property type="component" value="Unassembled WGS sequence"/>
</dbReference>
<evidence type="ECO:0000313" key="1">
    <source>
        <dbReference type="EMBL" id="OGC53663.1"/>
    </source>
</evidence>
<reference evidence="1 2" key="1">
    <citation type="journal article" date="2016" name="Nat. Commun.">
        <title>Thousands of microbial genomes shed light on interconnected biogeochemical processes in an aquifer system.</title>
        <authorList>
            <person name="Anantharaman K."/>
            <person name="Brown C.T."/>
            <person name="Hug L.A."/>
            <person name="Sharon I."/>
            <person name="Castelle C.J."/>
            <person name="Probst A.J."/>
            <person name="Thomas B.C."/>
            <person name="Singh A."/>
            <person name="Wilkins M.J."/>
            <person name="Karaoz U."/>
            <person name="Brodie E.L."/>
            <person name="Williams K.H."/>
            <person name="Hubbard S.S."/>
            <person name="Banfield J.F."/>
        </authorList>
    </citation>
    <scope>NUCLEOTIDE SEQUENCE [LARGE SCALE GENOMIC DNA]</scope>
</reference>
<dbReference type="AlphaFoldDB" id="A0A1F4VAI8"/>
<dbReference type="Pfam" id="PF24675">
    <property type="entry name" value="NpmA"/>
    <property type="match status" value="1"/>
</dbReference>
<dbReference type="InterPro" id="IPR029063">
    <property type="entry name" value="SAM-dependent_MTases_sf"/>
</dbReference>
<comment type="caution">
    <text evidence="1">The sequence shown here is derived from an EMBL/GenBank/DDBJ whole genome shotgun (WGS) entry which is preliminary data.</text>
</comment>
<name>A0A1F4VAI8_UNCKA</name>
<protein>
    <submittedName>
        <fullName evidence="1">Uncharacterized protein</fullName>
    </submittedName>
</protein>
<accession>A0A1F4VAI8</accession>
<dbReference type="STRING" id="1802620.A3D91_04465"/>
<sequence length="214" mass="24460">MKVISGKTLKDLNDSEIKRILGAYRKVEIDLGTGDGRYVYKNANENIETLFIGVEPIQKQVENYSRKSQKEKLSNAMFVLGSIEYFPEELIGTADKLTVILPWGSLLQSITNPNYEKTPLISTILKSGGICEIVLGYSQEHEPTETERLDLQNLSEEYLKSAVIPIFEKNKLHLTEIKSLNKNDLKLIETTWSKKLSYGKDRPLYLLKFKKMLN</sequence>
<dbReference type="Gene3D" id="3.40.50.150">
    <property type="entry name" value="Vaccinia Virus protein VP39"/>
    <property type="match status" value="1"/>
</dbReference>
<proteinExistence type="predicted"/>
<gene>
    <name evidence="1" type="ORF">A3D91_04465</name>
</gene>
<dbReference type="InterPro" id="IPR056262">
    <property type="entry name" value="NpmA"/>
</dbReference>